<accession>A0A917HC17</accession>
<keyword evidence="2" id="KW-0732">Signal</keyword>
<name>A0A917HC17_9BACL</name>
<proteinExistence type="predicted"/>
<gene>
    <name evidence="3" type="ORF">GCM10010918_32250</name>
</gene>
<evidence type="ECO:0000256" key="2">
    <source>
        <dbReference type="SAM" id="SignalP"/>
    </source>
</evidence>
<evidence type="ECO:0000313" key="4">
    <source>
        <dbReference type="Proteomes" id="UP000600247"/>
    </source>
</evidence>
<dbReference type="AlphaFoldDB" id="A0A917HC17"/>
<evidence type="ECO:0000313" key="3">
    <source>
        <dbReference type="EMBL" id="GGG73717.1"/>
    </source>
</evidence>
<reference evidence="3 4" key="1">
    <citation type="journal article" date="2014" name="Int. J. Syst. Evol. Microbiol.">
        <title>Complete genome sequence of Corynebacterium casei LMG S-19264T (=DSM 44701T), isolated from a smear-ripened cheese.</title>
        <authorList>
            <consortium name="US DOE Joint Genome Institute (JGI-PGF)"/>
            <person name="Walter F."/>
            <person name="Albersmeier A."/>
            <person name="Kalinowski J."/>
            <person name="Ruckert C."/>
        </authorList>
    </citation>
    <scope>NUCLEOTIDE SEQUENCE [LARGE SCALE GENOMIC DNA]</scope>
    <source>
        <strain evidence="3 4">CGMCC 1.15286</strain>
    </source>
</reference>
<feature type="compositionally biased region" description="Polar residues" evidence="1">
    <location>
        <begin position="48"/>
        <end position="62"/>
    </location>
</feature>
<dbReference type="RefSeq" id="WP_188890201.1">
    <property type="nucleotide sequence ID" value="NZ_BMHY01000005.1"/>
</dbReference>
<comment type="caution">
    <text evidence="3">The sequence shown here is derived from an EMBL/GenBank/DDBJ whole genome shotgun (WGS) entry which is preliminary data.</text>
</comment>
<feature type="region of interest" description="Disordered" evidence="1">
    <location>
        <begin position="38"/>
        <end position="69"/>
    </location>
</feature>
<protein>
    <submittedName>
        <fullName evidence="3">Uncharacterized protein</fullName>
    </submittedName>
</protein>
<keyword evidence="4" id="KW-1185">Reference proteome</keyword>
<organism evidence="3 4">
    <name type="scientific">Paenibacillus radicis</name>
    <name type="common">ex Gao et al. 2016</name>
    <dbReference type="NCBI Taxonomy" id="1737354"/>
    <lineage>
        <taxon>Bacteria</taxon>
        <taxon>Bacillati</taxon>
        <taxon>Bacillota</taxon>
        <taxon>Bacilli</taxon>
        <taxon>Bacillales</taxon>
        <taxon>Paenibacillaceae</taxon>
        <taxon>Paenibacillus</taxon>
    </lineage>
</organism>
<dbReference type="EMBL" id="BMHY01000005">
    <property type="protein sequence ID" value="GGG73717.1"/>
    <property type="molecule type" value="Genomic_DNA"/>
</dbReference>
<feature type="signal peptide" evidence="2">
    <location>
        <begin position="1"/>
        <end position="31"/>
    </location>
</feature>
<dbReference type="Proteomes" id="UP000600247">
    <property type="component" value="Unassembled WGS sequence"/>
</dbReference>
<evidence type="ECO:0000256" key="1">
    <source>
        <dbReference type="SAM" id="MobiDB-lite"/>
    </source>
</evidence>
<feature type="chain" id="PRO_5037483459" evidence="2">
    <location>
        <begin position="32"/>
        <end position="69"/>
    </location>
</feature>
<sequence>MKRKSSRAWAATTLALMLALGGGLSVENVYATPAASLSISQGKADDGSSGSNDQTSVDSGSDTEAGGDA</sequence>